<name>A0A239AB45_9BACT</name>
<dbReference type="AlphaFoldDB" id="A0A239AB45"/>
<proteinExistence type="predicted"/>
<protein>
    <submittedName>
        <fullName evidence="1">Uncharacterized protein</fullName>
    </submittedName>
</protein>
<evidence type="ECO:0000313" key="1">
    <source>
        <dbReference type="EMBL" id="SNR92759.1"/>
    </source>
</evidence>
<sequence length="324" mass="34152">MNTTATSLDTPCGSIPVHGPVERFPDGGPRSCTPCGPAALATRFGTLVPQHSTDDLRRRTVQALTFHPGGLPRCLPLEQPTRIETPAGVIDAELLTFHPDGSLRRAFPLNGKLSGYWTEADEGALAKTMEVSTPLGRLTAKIISLCFHPCGTLASITLWPGEEVALPTPAGTLAARVGMAFRPDGSLRSIEPARPQAVPTPAGSIMAYDLDAVGICGDANSLCFAPDGRVEGVTTSLTRVLARRDDGSEQVFAPGTRESLCGDAERESAPMRLEFAPGVARIRNGERAPWVRLELSRVRLRAEPALTGFALGPGAGLARASCGI</sequence>
<evidence type="ECO:0000313" key="2">
    <source>
        <dbReference type="Proteomes" id="UP000198324"/>
    </source>
</evidence>
<accession>A0A239AB45</accession>
<gene>
    <name evidence="1" type="ORF">SAMN04488503_1970</name>
</gene>
<reference evidence="1 2" key="1">
    <citation type="submission" date="2017-06" db="EMBL/GenBank/DDBJ databases">
        <authorList>
            <person name="Kim H.J."/>
            <person name="Triplett B.A."/>
        </authorList>
    </citation>
    <scope>NUCLEOTIDE SEQUENCE [LARGE SCALE GENOMIC DNA]</scope>
    <source>
        <strain evidence="1 2">DSM 13116</strain>
    </source>
</reference>
<dbReference type="OrthoDB" id="594021at2"/>
<dbReference type="RefSeq" id="WP_089274169.1">
    <property type="nucleotide sequence ID" value="NZ_FZOC01000003.1"/>
</dbReference>
<dbReference type="EMBL" id="FZOC01000003">
    <property type="protein sequence ID" value="SNR92759.1"/>
    <property type="molecule type" value="Genomic_DNA"/>
</dbReference>
<dbReference type="Proteomes" id="UP000198324">
    <property type="component" value="Unassembled WGS sequence"/>
</dbReference>
<dbReference type="SUPFAM" id="SSF63829">
    <property type="entry name" value="Calcium-dependent phosphotriesterase"/>
    <property type="match status" value="1"/>
</dbReference>
<organism evidence="1 2">
    <name type="scientific">Humidesulfovibrio mexicanus</name>
    <dbReference type="NCBI Taxonomy" id="147047"/>
    <lineage>
        <taxon>Bacteria</taxon>
        <taxon>Pseudomonadati</taxon>
        <taxon>Thermodesulfobacteriota</taxon>
        <taxon>Desulfovibrionia</taxon>
        <taxon>Desulfovibrionales</taxon>
        <taxon>Desulfovibrionaceae</taxon>
        <taxon>Humidesulfovibrio</taxon>
    </lineage>
</organism>
<keyword evidence="2" id="KW-1185">Reference proteome</keyword>